<dbReference type="Proteomes" id="UP001500791">
    <property type="component" value="Unassembled WGS sequence"/>
</dbReference>
<reference evidence="3" key="1">
    <citation type="journal article" date="2019" name="Int. J. Syst. Evol. Microbiol.">
        <title>The Global Catalogue of Microorganisms (GCM) 10K type strain sequencing project: providing services to taxonomists for standard genome sequencing and annotation.</title>
        <authorList>
            <consortium name="The Broad Institute Genomics Platform"/>
            <consortium name="The Broad Institute Genome Sequencing Center for Infectious Disease"/>
            <person name="Wu L."/>
            <person name="Ma J."/>
        </authorList>
    </citation>
    <scope>NUCLEOTIDE SEQUENCE [LARGE SCALE GENOMIC DNA]</scope>
    <source>
        <strain evidence="3">JCM 13476</strain>
    </source>
</reference>
<sequence>MSANAHDIKVLNGLIEALIDCADGYTEAARDTIEPRHSQWLDRRASQHLQLAETLKVAVRERGGSPEDNGSILAKAQRAFSGFKQALLGNHDSIYTLTHSAEAHVRERFENAAADTALSVTTRDIVRRGLEQPPLSDSQLGDLADPQV</sequence>
<protein>
    <recommendedName>
        <fullName evidence="1">DUF2383 domain-containing protein</fullName>
    </recommendedName>
</protein>
<dbReference type="InterPro" id="IPR011971">
    <property type="entry name" value="CHP02284"/>
</dbReference>
<evidence type="ECO:0000313" key="3">
    <source>
        <dbReference type="Proteomes" id="UP001500791"/>
    </source>
</evidence>
<name>A0ABP3HT34_9CAUL</name>
<evidence type="ECO:0000259" key="1">
    <source>
        <dbReference type="Pfam" id="PF09537"/>
    </source>
</evidence>
<dbReference type="EMBL" id="BAAAEJ010000002">
    <property type="protein sequence ID" value="GAA0378754.1"/>
    <property type="molecule type" value="Genomic_DNA"/>
</dbReference>
<dbReference type="Pfam" id="PF09537">
    <property type="entry name" value="DUF2383"/>
    <property type="match status" value="1"/>
</dbReference>
<comment type="caution">
    <text evidence="2">The sequence shown here is derived from an EMBL/GenBank/DDBJ whole genome shotgun (WGS) entry which is preliminary data.</text>
</comment>
<dbReference type="NCBIfam" id="TIGR02284">
    <property type="entry name" value="PA2169 family four-helix-bundle protein"/>
    <property type="match status" value="1"/>
</dbReference>
<proteinExistence type="predicted"/>
<keyword evidence="3" id="KW-1185">Reference proteome</keyword>
<gene>
    <name evidence="2" type="ORF">GCM10009093_02270</name>
</gene>
<dbReference type="RefSeq" id="WP_167178504.1">
    <property type="nucleotide sequence ID" value="NZ_BAAAEJ010000002.1"/>
</dbReference>
<dbReference type="InterPro" id="IPR012347">
    <property type="entry name" value="Ferritin-like"/>
</dbReference>
<evidence type="ECO:0000313" key="2">
    <source>
        <dbReference type="EMBL" id="GAA0378754.1"/>
    </source>
</evidence>
<accession>A0ABP3HT34</accession>
<feature type="domain" description="DUF2383" evidence="1">
    <location>
        <begin position="8"/>
        <end position="113"/>
    </location>
</feature>
<dbReference type="InterPro" id="IPR019052">
    <property type="entry name" value="DUF2383"/>
</dbReference>
<organism evidence="2 3">
    <name type="scientific">Brevundimonas terrae</name>
    <dbReference type="NCBI Taxonomy" id="363631"/>
    <lineage>
        <taxon>Bacteria</taxon>
        <taxon>Pseudomonadati</taxon>
        <taxon>Pseudomonadota</taxon>
        <taxon>Alphaproteobacteria</taxon>
        <taxon>Caulobacterales</taxon>
        <taxon>Caulobacteraceae</taxon>
        <taxon>Brevundimonas</taxon>
    </lineage>
</organism>
<dbReference type="Gene3D" id="1.20.1260.10">
    <property type="match status" value="1"/>
</dbReference>